<comment type="caution">
    <text evidence="1">The sequence shown here is derived from an EMBL/GenBank/DDBJ whole genome shotgun (WGS) entry which is preliminary data.</text>
</comment>
<evidence type="ECO:0000313" key="1">
    <source>
        <dbReference type="EMBL" id="VEL39655.1"/>
    </source>
</evidence>
<reference evidence="1" key="1">
    <citation type="submission" date="2018-11" db="EMBL/GenBank/DDBJ databases">
        <authorList>
            <consortium name="Pathogen Informatics"/>
        </authorList>
    </citation>
    <scope>NUCLEOTIDE SEQUENCE</scope>
</reference>
<dbReference type="EMBL" id="CAAALY010262086">
    <property type="protein sequence ID" value="VEL39655.1"/>
    <property type="molecule type" value="Genomic_DNA"/>
</dbReference>
<accession>A0A448XLP3</accession>
<proteinExistence type="predicted"/>
<organism evidence="1 2">
    <name type="scientific">Protopolystoma xenopodis</name>
    <dbReference type="NCBI Taxonomy" id="117903"/>
    <lineage>
        <taxon>Eukaryota</taxon>
        <taxon>Metazoa</taxon>
        <taxon>Spiralia</taxon>
        <taxon>Lophotrochozoa</taxon>
        <taxon>Platyhelminthes</taxon>
        <taxon>Monogenea</taxon>
        <taxon>Polyopisthocotylea</taxon>
        <taxon>Polystomatidea</taxon>
        <taxon>Polystomatidae</taxon>
        <taxon>Protopolystoma</taxon>
    </lineage>
</organism>
<protein>
    <submittedName>
        <fullName evidence="1">Uncharacterized protein</fullName>
    </submittedName>
</protein>
<gene>
    <name evidence="1" type="ORF">PXEA_LOCUS33095</name>
</gene>
<keyword evidence="2" id="KW-1185">Reference proteome</keyword>
<evidence type="ECO:0000313" key="2">
    <source>
        <dbReference type="Proteomes" id="UP000784294"/>
    </source>
</evidence>
<sequence length="246" mass="27431">MLHASNGGAPTLVLDRLCHVSELRLSTRPRQAGEPGWHAEPTIYLAALLIRYVPGRRDFIYLTTSLFTPLSSLLYPHDTPNFLQTTAPTPPTQPLPVETGHVVSCRYLAAQVSTTEATAQCQHLSRTKLLNSDRFQTRRRHTYRSEGERGEKARVLSWYCDLGNRSAVGYLTFRGQLIGSRCSPQDAIRGETMIRPHKQNCWTQFDEGGLSDMVGQSIPALPPPHKCPDGRLPSVSVSYQVLKLPL</sequence>
<dbReference type="AlphaFoldDB" id="A0A448XLP3"/>
<dbReference type="Proteomes" id="UP000784294">
    <property type="component" value="Unassembled WGS sequence"/>
</dbReference>
<name>A0A448XLP3_9PLAT</name>